<feature type="region of interest" description="Disordered" evidence="1">
    <location>
        <begin position="1"/>
        <end position="102"/>
    </location>
</feature>
<accession>A0A7S0WAJ5</accession>
<feature type="compositionally biased region" description="Acidic residues" evidence="1">
    <location>
        <begin position="87"/>
        <end position="101"/>
    </location>
</feature>
<evidence type="ECO:0000256" key="1">
    <source>
        <dbReference type="SAM" id="MobiDB-lite"/>
    </source>
</evidence>
<organism evidence="2">
    <name type="scientific">Ostreococcus mediterraneus</name>
    <dbReference type="NCBI Taxonomy" id="1486918"/>
    <lineage>
        <taxon>Eukaryota</taxon>
        <taxon>Viridiplantae</taxon>
        <taxon>Chlorophyta</taxon>
        <taxon>Mamiellophyceae</taxon>
        <taxon>Mamiellales</taxon>
        <taxon>Bathycoccaceae</taxon>
        <taxon>Ostreococcus</taxon>
    </lineage>
</organism>
<name>A0A7S0WAJ5_9CHLO</name>
<feature type="compositionally biased region" description="Gly residues" evidence="1">
    <location>
        <begin position="73"/>
        <end position="85"/>
    </location>
</feature>
<dbReference type="AlphaFoldDB" id="A0A7S0WAJ5"/>
<sequence length="164" mass="17341">MTTTIGATIFSPSIVAGPPPTIARPRARASANVDRVVFGPCKVNAAQRRRRGRKGSFDEAEGGGGGDDDGGRFNNGGGGGGGGGDNNNDDEDRRDDDDEDEFWSREAFETLLTTTSEERILTELDAHALFAWQTTSVIALVGCIQHVIDAVADAWDADGRVAFA</sequence>
<protein>
    <submittedName>
        <fullName evidence="2">Uncharacterized protein</fullName>
    </submittedName>
</protein>
<evidence type="ECO:0000313" key="2">
    <source>
        <dbReference type="EMBL" id="CAD8809506.1"/>
    </source>
</evidence>
<reference evidence="2" key="1">
    <citation type="submission" date="2021-01" db="EMBL/GenBank/DDBJ databases">
        <authorList>
            <person name="Corre E."/>
            <person name="Pelletier E."/>
            <person name="Niang G."/>
            <person name="Scheremetjew M."/>
            <person name="Finn R."/>
            <person name="Kale V."/>
            <person name="Holt S."/>
            <person name="Cochrane G."/>
            <person name="Meng A."/>
            <person name="Brown T."/>
            <person name="Cohen L."/>
        </authorList>
    </citation>
    <scope>NUCLEOTIDE SEQUENCE</scope>
    <source>
        <strain evidence="2">Clade-D-RCC1621</strain>
    </source>
</reference>
<proteinExistence type="predicted"/>
<gene>
    <name evidence="2" type="ORF">OMED0930_LOCUS599</name>
</gene>
<dbReference type="EMBL" id="HBFO01000850">
    <property type="protein sequence ID" value="CAD8809506.1"/>
    <property type="molecule type" value="Transcribed_RNA"/>
</dbReference>